<keyword evidence="2" id="KW-0560">Oxidoreductase</keyword>
<evidence type="ECO:0000313" key="3">
    <source>
        <dbReference type="Proteomes" id="UP000621386"/>
    </source>
</evidence>
<dbReference type="Gene3D" id="3.30.70.100">
    <property type="match status" value="1"/>
</dbReference>
<evidence type="ECO:0000259" key="1">
    <source>
        <dbReference type="Pfam" id="PF03992"/>
    </source>
</evidence>
<name>A0ABS1P3M6_9ACTN</name>
<sequence>MATLINELKVIGDVEDFERITAGITEYMQQQPGYVSHRMLRSLRRPGVFVEIAEWEKPEDHVRAVQSEGFRSRVQQLAGVIEKPTPDLYELIHESTAAHAA</sequence>
<dbReference type="EMBL" id="JAERRH010000007">
    <property type="protein sequence ID" value="MBL1106859.1"/>
    <property type="molecule type" value="Genomic_DNA"/>
</dbReference>
<dbReference type="InterPro" id="IPR007138">
    <property type="entry name" value="ABM_dom"/>
</dbReference>
<evidence type="ECO:0000313" key="2">
    <source>
        <dbReference type="EMBL" id="MBL1106859.1"/>
    </source>
</evidence>
<reference evidence="2 3" key="1">
    <citation type="submission" date="2021-01" db="EMBL/GenBank/DDBJ databases">
        <title>WGS of actinomycetes isolated from Thailand.</title>
        <authorList>
            <person name="Thawai C."/>
        </authorList>
    </citation>
    <scope>NUCLEOTIDE SEQUENCE [LARGE SCALE GENOMIC DNA]</scope>
    <source>
        <strain evidence="2 3">CH5-8</strain>
    </source>
</reference>
<keyword evidence="2" id="KW-0503">Monooxygenase</keyword>
<feature type="domain" description="ABM" evidence="1">
    <location>
        <begin position="1"/>
        <end position="71"/>
    </location>
</feature>
<comment type="caution">
    <text evidence="2">The sequence shown here is derived from an EMBL/GenBank/DDBJ whole genome shotgun (WGS) entry which is preliminary data.</text>
</comment>
<dbReference type="RefSeq" id="WP_201820128.1">
    <property type="nucleotide sequence ID" value="NZ_JAERRH010000007.1"/>
</dbReference>
<protein>
    <submittedName>
        <fullName evidence="2">Antibiotic biosynthesis monooxygenase</fullName>
    </submittedName>
</protein>
<dbReference type="GO" id="GO:0004497">
    <property type="term" value="F:monooxygenase activity"/>
    <property type="evidence" value="ECO:0007669"/>
    <property type="project" value="UniProtKB-KW"/>
</dbReference>
<dbReference type="Proteomes" id="UP000621386">
    <property type="component" value="Unassembled WGS sequence"/>
</dbReference>
<organism evidence="2 3">
    <name type="scientific">Streptomyces musisoli</name>
    <dbReference type="NCBI Taxonomy" id="2802280"/>
    <lineage>
        <taxon>Bacteria</taxon>
        <taxon>Bacillati</taxon>
        <taxon>Actinomycetota</taxon>
        <taxon>Actinomycetes</taxon>
        <taxon>Kitasatosporales</taxon>
        <taxon>Streptomycetaceae</taxon>
        <taxon>Streptomyces</taxon>
    </lineage>
</organism>
<dbReference type="Pfam" id="PF03992">
    <property type="entry name" value="ABM"/>
    <property type="match status" value="1"/>
</dbReference>
<accession>A0ABS1P3M6</accession>
<dbReference type="InterPro" id="IPR011008">
    <property type="entry name" value="Dimeric_a/b-barrel"/>
</dbReference>
<proteinExistence type="predicted"/>
<gene>
    <name evidence="2" type="ORF">JK361_20000</name>
</gene>
<dbReference type="SUPFAM" id="SSF54909">
    <property type="entry name" value="Dimeric alpha+beta barrel"/>
    <property type="match status" value="1"/>
</dbReference>
<keyword evidence="3" id="KW-1185">Reference proteome</keyword>